<accession>A0ABC9W0P7</accession>
<evidence type="ECO:0000313" key="2">
    <source>
        <dbReference type="Proteomes" id="UP001623348"/>
    </source>
</evidence>
<gene>
    <name evidence="1" type="ORF">GRJ2_000333900</name>
</gene>
<name>A0ABC9W0P7_GRUJA</name>
<keyword evidence="1" id="KW-0649">Protein kinase inhibitor</keyword>
<dbReference type="Proteomes" id="UP001623348">
    <property type="component" value="Unassembled WGS sequence"/>
</dbReference>
<sequence length="106" mass="12265">MTEDDLWDHQLQFLEEKTTISYNPFYTDSGNEYTLSKSVDDTKISDAIDLFEGRDAIQGDLNSLEKWAHVNLMKFNKAKCKVLHLSWGNPQYQYRLGGEWIESGLA</sequence>
<comment type="caution">
    <text evidence="1">The sequence shown here is derived from an EMBL/GenBank/DDBJ whole genome shotgun (WGS) entry which is preliminary data.</text>
</comment>
<keyword evidence="2" id="KW-1185">Reference proteome</keyword>
<dbReference type="GO" id="GO:0004860">
    <property type="term" value="F:protein kinase inhibitor activity"/>
    <property type="evidence" value="ECO:0007669"/>
    <property type="project" value="UniProtKB-KW"/>
</dbReference>
<dbReference type="EMBL" id="BAAFJT010000001">
    <property type="protein sequence ID" value="GAB0178686.1"/>
    <property type="molecule type" value="Genomic_DNA"/>
</dbReference>
<proteinExistence type="predicted"/>
<reference evidence="1 2" key="1">
    <citation type="submission" date="2024-06" db="EMBL/GenBank/DDBJ databases">
        <title>The draft genome of Grus japonensis, version 3.</title>
        <authorList>
            <person name="Nabeshima K."/>
            <person name="Suzuki S."/>
            <person name="Onuma M."/>
        </authorList>
    </citation>
    <scope>NUCLEOTIDE SEQUENCE [LARGE SCALE GENOMIC DNA]</scope>
    <source>
        <strain evidence="1 2">451A</strain>
    </source>
</reference>
<evidence type="ECO:0000313" key="1">
    <source>
        <dbReference type="EMBL" id="GAB0178686.1"/>
    </source>
</evidence>
<protein>
    <submittedName>
        <fullName evidence="1">cAMP-dependent protein kinase inhibitor alpha</fullName>
    </submittedName>
</protein>
<organism evidence="1 2">
    <name type="scientific">Grus japonensis</name>
    <name type="common">Japanese crane</name>
    <name type="synonym">Red-crowned crane</name>
    <dbReference type="NCBI Taxonomy" id="30415"/>
    <lineage>
        <taxon>Eukaryota</taxon>
        <taxon>Metazoa</taxon>
        <taxon>Chordata</taxon>
        <taxon>Craniata</taxon>
        <taxon>Vertebrata</taxon>
        <taxon>Euteleostomi</taxon>
        <taxon>Archelosauria</taxon>
        <taxon>Archosauria</taxon>
        <taxon>Dinosauria</taxon>
        <taxon>Saurischia</taxon>
        <taxon>Theropoda</taxon>
        <taxon>Coelurosauria</taxon>
        <taxon>Aves</taxon>
        <taxon>Neognathae</taxon>
        <taxon>Neoaves</taxon>
        <taxon>Gruiformes</taxon>
        <taxon>Gruidae</taxon>
        <taxon>Grus</taxon>
    </lineage>
</organism>
<dbReference type="AlphaFoldDB" id="A0ABC9W0P7"/>